<dbReference type="Pfam" id="PF00664">
    <property type="entry name" value="ABC_membrane"/>
    <property type="match status" value="1"/>
</dbReference>
<dbReference type="InterPro" id="IPR036640">
    <property type="entry name" value="ABC1_TM_sf"/>
</dbReference>
<dbReference type="FunFam" id="1.20.1560.10:FF:000011">
    <property type="entry name" value="Multidrug ABC transporter ATP-binding protein"/>
    <property type="match status" value="1"/>
</dbReference>
<dbReference type="InterPro" id="IPR039421">
    <property type="entry name" value="Type_1_exporter"/>
</dbReference>
<evidence type="ECO:0000256" key="6">
    <source>
        <dbReference type="ARBA" id="ARBA00022840"/>
    </source>
</evidence>
<evidence type="ECO:0000256" key="5">
    <source>
        <dbReference type="ARBA" id="ARBA00022741"/>
    </source>
</evidence>
<evidence type="ECO:0000259" key="10">
    <source>
        <dbReference type="PROSITE" id="PS50893"/>
    </source>
</evidence>
<gene>
    <name evidence="12" type="ORF">BTN92_07425</name>
</gene>
<feature type="transmembrane region" description="Helical" evidence="9">
    <location>
        <begin position="96"/>
        <end position="113"/>
    </location>
</feature>
<dbReference type="CDD" id="cd18547">
    <property type="entry name" value="ABC_6TM_Tm288_like"/>
    <property type="match status" value="1"/>
</dbReference>
<comment type="subcellular location">
    <subcellularLocation>
        <location evidence="1">Cell membrane</location>
        <topology evidence="1">Multi-pass membrane protein</topology>
    </subcellularLocation>
</comment>
<comment type="caution">
    <text evidence="12">The sequence shown here is derived from an EMBL/GenBank/DDBJ whole genome shotgun (WGS) entry which is preliminary data.</text>
</comment>
<keyword evidence="8 9" id="KW-0472">Membrane</keyword>
<dbReference type="GO" id="GO:0015421">
    <property type="term" value="F:ABC-type oligopeptide transporter activity"/>
    <property type="evidence" value="ECO:0007669"/>
    <property type="project" value="TreeGrafter"/>
</dbReference>
<dbReference type="CDD" id="cd03254">
    <property type="entry name" value="ABCC_Glucan_exporter_like"/>
    <property type="match status" value="1"/>
</dbReference>
<dbReference type="RefSeq" id="WP_077151549.1">
    <property type="nucleotide sequence ID" value="NZ_CABMMO010000006.1"/>
</dbReference>
<evidence type="ECO:0000256" key="1">
    <source>
        <dbReference type="ARBA" id="ARBA00004651"/>
    </source>
</evidence>
<evidence type="ECO:0000259" key="11">
    <source>
        <dbReference type="PROSITE" id="PS50929"/>
    </source>
</evidence>
<feature type="domain" description="ABC transporter" evidence="10">
    <location>
        <begin position="373"/>
        <end position="606"/>
    </location>
</feature>
<dbReference type="PROSITE" id="PS00211">
    <property type="entry name" value="ABC_TRANSPORTER_1"/>
    <property type="match status" value="1"/>
</dbReference>
<feature type="domain" description="ABC transmembrane type-1" evidence="11">
    <location>
        <begin position="45"/>
        <end position="339"/>
    </location>
</feature>
<dbReference type="Pfam" id="PF00005">
    <property type="entry name" value="ABC_tran"/>
    <property type="match status" value="1"/>
</dbReference>
<dbReference type="Gene3D" id="1.20.1560.10">
    <property type="entry name" value="ABC transporter type 1, transmembrane domain"/>
    <property type="match status" value="1"/>
</dbReference>
<evidence type="ECO:0000313" key="12">
    <source>
        <dbReference type="EMBL" id="ONN43266.1"/>
    </source>
</evidence>
<accession>A0A1V2UJS7</accession>
<evidence type="ECO:0000256" key="3">
    <source>
        <dbReference type="ARBA" id="ARBA00022475"/>
    </source>
</evidence>
<feature type="transmembrane region" description="Helical" evidence="9">
    <location>
        <begin position="171"/>
        <end position="190"/>
    </location>
</feature>
<organism evidence="12 13">
    <name type="scientific">Enterococcus mundtii</name>
    <dbReference type="NCBI Taxonomy" id="53346"/>
    <lineage>
        <taxon>Bacteria</taxon>
        <taxon>Bacillati</taxon>
        <taxon>Bacillota</taxon>
        <taxon>Bacilli</taxon>
        <taxon>Lactobacillales</taxon>
        <taxon>Enterococcaceae</taxon>
        <taxon>Enterococcus</taxon>
    </lineage>
</organism>
<dbReference type="SUPFAM" id="SSF90123">
    <property type="entry name" value="ABC transporter transmembrane region"/>
    <property type="match status" value="1"/>
</dbReference>
<protein>
    <submittedName>
        <fullName evidence="12">ABC transporter</fullName>
    </submittedName>
</protein>
<feature type="transmembrane region" description="Helical" evidence="9">
    <location>
        <begin position="275"/>
        <end position="304"/>
    </location>
</feature>
<dbReference type="GO" id="GO:0016887">
    <property type="term" value="F:ATP hydrolysis activity"/>
    <property type="evidence" value="ECO:0007669"/>
    <property type="project" value="InterPro"/>
</dbReference>
<dbReference type="PANTHER" id="PTHR43394:SF1">
    <property type="entry name" value="ATP-BINDING CASSETTE SUB-FAMILY B MEMBER 10, MITOCHONDRIAL"/>
    <property type="match status" value="1"/>
</dbReference>
<dbReference type="AlphaFoldDB" id="A0A1V2UJS7"/>
<dbReference type="PROSITE" id="PS50929">
    <property type="entry name" value="ABC_TM1F"/>
    <property type="match status" value="1"/>
</dbReference>
<dbReference type="SUPFAM" id="SSF52540">
    <property type="entry name" value="P-loop containing nucleoside triphosphate hydrolases"/>
    <property type="match status" value="1"/>
</dbReference>
<proteinExistence type="predicted"/>
<evidence type="ECO:0000256" key="4">
    <source>
        <dbReference type="ARBA" id="ARBA00022692"/>
    </source>
</evidence>
<dbReference type="PROSITE" id="PS50893">
    <property type="entry name" value="ABC_TRANSPORTER_2"/>
    <property type="match status" value="1"/>
</dbReference>
<keyword evidence="2" id="KW-0813">Transport</keyword>
<dbReference type="EMBL" id="MSTR01000006">
    <property type="protein sequence ID" value="ONN43266.1"/>
    <property type="molecule type" value="Genomic_DNA"/>
</dbReference>
<feature type="transmembrane region" description="Helical" evidence="9">
    <location>
        <begin position="196"/>
        <end position="216"/>
    </location>
</feature>
<dbReference type="InterPro" id="IPR027417">
    <property type="entry name" value="P-loop_NTPase"/>
</dbReference>
<feature type="transmembrane region" description="Helical" evidence="9">
    <location>
        <begin position="42"/>
        <end position="61"/>
    </location>
</feature>
<keyword evidence="5" id="KW-0547">Nucleotide-binding</keyword>
<name>A0A1V2UJS7_ENTMU</name>
<keyword evidence="4 9" id="KW-0812">Transmembrane</keyword>
<dbReference type="Gene3D" id="3.40.50.300">
    <property type="entry name" value="P-loop containing nucleotide triphosphate hydrolases"/>
    <property type="match status" value="1"/>
</dbReference>
<evidence type="ECO:0000256" key="9">
    <source>
        <dbReference type="SAM" id="Phobius"/>
    </source>
</evidence>
<dbReference type="FunFam" id="3.40.50.300:FF:000287">
    <property type="entry name" value="Multidrug ABC transporter ATP-binding protein"/>
    <property type="match status" value="1"/>
</dbReference>
<dbReference type="SMART" id="SM00382">
    <property type="entry name" value="AAA"/>
    <property type="match status" value="1"/>
</dbReference>
<sequence length="610" mass="68200">MSSENNNTYDVMDSGGGISIDHAKNSKKTLWRMIKALAPQKWLMLIAFLFATLGVLLNLWAPNIFADAINIIFEGVALSFSEGTAISIDFGRLSEVILLLIGVYLFSSIFSYFQEYAMASVSQKLVLSLREQVSEKLTKVPLKFYDTNQKGQILSRVANDLERVNEILRDAIMRLFTSAITIVGAVILMLRIDRTLTLIGVGAIVIGLVITMLVGIKSNKIFTDRQRSVGIFNTKIEEYFSGQVEIKAFNLEQEFIGQTKNSIDQLYRDDKKAQFIMFAIMPIIRLFNQIGYVMIAGLGAIFVIRARISIGQILSFFQYIQMSQEPLTEASFLFNSLQSAIASAERVFEIIDEEEMEEDSQVNSRIKAPKGNISFENVQFGYGKELLMDGVDFEVKAGQKVAIVGPTGAGKTTLINLLMRFYETTSGSIKVDGVDTKKMSRHYLRSLFGMVLQDSWMFEGTVSENIAYGRHRASKSEIVDAARMARADHFIRTLPNGYDTVMNDENASLSQGEKQLLCIARAILTNPPILLLDEATSSIDTRTELEIQKAMDHLMKGKTSFVIAHRLSTIKNADVILVMKEGNVVEVGDHETLLQKDGMYSELYNSQFAS</sequence>
<dbReference type="InterPro" id="IPR003593">
    <property type="entry name" value="AAA+_ATPase"/>
</dbReference>
<dbReference type="OrthoDB" id="9770415at2"/>
<dbReference type="GO" id="GO:0005524">
    <property type="term" value="F:ATP binding"/>
    <property type="evidence" value="ECO:0007669"/>
    <property type="project" value="UniProtKB-KW"/>
</dbReference>
<dbReference type="PANTHER" id="PTHR43394">
    <property type="entry name" value="ATP-DEPENDENT PERMEASE MDL1, MITOCHONDRIAL"/>
    <property type="match status" value="1"/>
</dbReference>
<evidence type="ECO:0000256" key="2">
    <source>
        <dbReference type="ARBA" id="ARBA00022448"/>
    </source>
</evidence>
<dbReference type="InterPro" id="IPR003439">
    <property type="entry name" value="ABC_transporter-like_ATP-bd"/>
</dbReference>
<dbReference type="InterPro" id="IPR017871">
    <property type="entry name" value="ABC_transporter-like_CS"/>
</dbReference>
<dbReference type="GO" id="GO:0005886">
    <property type="term" value="C:plasma membrane"/>
    <property type="evidence" value="ECO:0007669"/>
    <property type="project" value="UniProtKB-SubCell"/>
</dbReference>
<dbReference type="InterPro" id="IPR011527">
    <property type="entry name" value="ABC1_TM_dom"/>
</dbReference>
<evidence type="ECO:0000256" key="7">
    <source>
        <dbReference type="ARBA" id="ARBA00022989"/>
    </source>
</evidence>
<keyword evidence="3" id="KW-1003">Cell membrane</keyword>
<reference evidence="12 13" key="1">
    <citation type="submission" date="2016-12" db="EMBL/GenBank/DDBJ databases">
        <authorList>
            <person name="Song W.-J."/>
            <person name="Kurnit D.M."/>
        </authorList>
    </citation>
    <scope>NUCLEOTIDE SEQUENCE [LARGE SCALE GENOMIC DNA]</scope>
    <source>
        <strain evidence="12 13">CGB1038-1_S1</strain>
    </source>
</reference>
<keyword evidence="7 9" id="KW-1133">Transmembrane helix</keyword>
<dbReference type="Proteomes" id="UP000189299">
    <property type="component" value="Unassembled WGS sequence"/>
</dbReference>
<keyword evidence="6" id="KW-0067">ATP-binding</keyword>
<evidence type="ECO:0000313" key="13">
    <source>
        <dbReference type="Proteomes" id="UP000189299"/>
    </source>
</evidence>
<evidence type="ECO:0000256" key="8">
    <source>
        <dbReference type="ARBA" id="ARBA00023136"/>
    </source>
</evidence>